<dbReference type="GeneID" id="24115277"/>
<dbReference type="HOGENOM" id="CLU_2507182_0_0_4"/>
<accession>A9C2V3</accession>
<gene>
    <name evidence="2" type="ordered locus">Daci_4126</name>
</gene>
<protein>
    <submittedName>
        <fullName evidence="2">Uncharacterized protein</fullName>
    </submittedName>
</protein>
<dbReference type="RefSeq" id="WP_012205941.1">
    <property type="nucleotide sequence ID" value="NC_010002.1"/>
</dbReference>
<evidence type="ECO:0000313" key="3">
    <source>
        <dbReference type="Proteomes" id="UP000000784"/>
    </source>
</evidence>
<evidence type="ECO:0000313" key="2">
    <source>
        <dbReference type="EMBL" id="ABX36757.1"/>
    </source>
</evidence>
<organism evidence="2 3">
    <name type="scientific">Delftia acidovorans (strain DSM 14801 / SPH-1)</name>
    <dbReference type="NCBI Taxonomy" id="398578"/>
    <lineage>
        <taxon>Bacteria</taxon>
        <taxon>Pseudomonadati</taxon>
        <taxon>Pseudomonadota</taxon>
        <taxon>Betaproteobacteria</taxon>
        <taxon>Burkholderiales</taxon>
        <taxon>Comamonadaceae</taxon>
        <taxon>Delftia</taxon>
    </lineage>
</organism>
<name>A9C2V3_DELAS</name>
<dbReference type="AlphaFoldDB" id="A9C2V3"/>
<evidence type="ECO:0000256" key="1">
    <source>
        <dbReference type="SAM" id="MobiDB-lite"/>
    </source>
</evidence>
<reference evidence="3" key="2">
    <citation type="submission" date="2007-11" db="EMBL/GenBank/DDBJ databases">
        <title>Complete sequence of Delftia acidovorans DSM 14801 / SPH-1.</title>
        <authorList>
            <person name="Copeland A."/>
            <person name="Lucas S."/>
            <person name="Lapidus A."/>
            <person name="Barry K."/>
            <person name="Glavina del Rio T."/>
            <person name="Dalin E."/>
            <person name="Tice H."/>
            <person name="Pitluck S."/>
            <person name="Lowry S."/>
            <person name="Clum A."/>
            <person name="Schmutz J."/>
            <person name="Larimer F."/>
            <person name="Land M."/>
            <person name="Hauser L."/>
            <person name="Kyrpides N."/>
            <person name="Kim E."/>
            <person name="Schleheck D."/>
            <person name="Richardson P."/>
        </authorList>
    </citation>
    <scope>NUCLEOTIDE SEQUENCE [LARGE SCALE GENOMIC DNA]</scope>
    <source>
        <strain evidence="3">DSM 14801 / SPH-1</strain>
    </source>
</reference>
<dbReference type="STRING" id="398578.Daci_4126"/>
<proteinExistence type="predicted"/>
<sequence length="85" mass="9661">MARKYEVTAVTGKYTDSNGQEKNRYLTIGAVIEGRNGLMLKLEAVPMGWDGWAYLNEPKPRDGHQSTPARQGRNEYQDARDDIPY</sequence>
<feature type="region of interest" description="Disordered" evidence="1">
    <location>
        <begin position="57"/>
        <end position="85"/>
    </location>
</feature>
<feature type="compositionally biased region" description="Basic and acidic residues" evidence="1">
    <location>
        <begin position="72"/>
        <end position="85"/>
    </location>
</feature>
<dbReference type="Proteomes" id="UP000000784">
    <property type="component" value="Chromosome"/>
</dbReference>
<keyword evidence="3" id="KW-1185">Reference proteome</keyword>
<reference evidence="2 3" key="1">
    <citation type="journal article" date="2004" name="Appl. Environ. Microbiol.">
        <title>Mineralization of individual congeners of linear alkylbenzenesulfonate by defined pairs of heterotrophic bacteria.</title>
        <authorList>
            <person name="Schleheck D."/>
            <person name="Knepper T.P."/>
            <person name="Fischer K."/>
            <person name="Cook A.M."/>
        </authorList>
    </citation>
    <scope>NUCLEOTIDE SEQUENCE [LARGE SCALE GENOMIC DNA]</scope>
    <source>
        <strain evidence="3">DSM 14801 / SPH-1</strain>
    </source>
</reference>
<dbReference type="KEGG" id="dac:Daci_4126"/>
<dbReference type="EMBL" id="CP000884">
    <property type="protein sequence ID" value="ABX36757.1"/>
    <property type="molecule type" value="Genomic_DNA"/>
</dbReference>